<dbReference type="Gene3D" id="2.60.40.10">
    <property type="entry name" value="Immunoglobulins"/>
    <property type="match status" value="1"/>
</dbReference>
<reference evidence="13 14" key="1">
    <citation type="journal article" date="2015" name="Int. J. Syst. Evol. Microbiol.">
        <title>Complete genome sequence of Salinicoccus halodurans H3B36, isolated from the Qaidam Basin in China.</title>
        <authorList>
            <person name="Jiang K."/>
            <person name="Xue Y."/>
            <person name="Ma Y."/>
        </authorList>
    </citation>
    <scope>NUCLEOTIDE SEQUENCE [LARGE SCALE GENOMIC DNA]</scope>
    <source>
        <strain evidence="13 14">H3B36</strain>
    </source>
</reference>
<evidence type="ECO:0000256" key="7">
    <source>
        <dbReference type="ARBA" id="ARBA00022676"/>
    </source>
</evidence>
<evidence type="ECO:0000256" key="10">
    <source>
        <dbReference type="ARBA" id="ARBA00023277"/>
    </source>
</evidence>
<dbReference type="Proteomes" id="UP000034029">
    <property type="component" value="Chromosome"/>
</dbReference>
<keyword evidence="8" id="KW-0808">Transferase</keyword>
<dbReference type="InterPro" id="IPR017853">
    <property type="entry name" value="GH"/>
</dbReference>
<dbReference type="NCBIfam" id="NF008967">
    <property type="entry name" value="PRK12313.1"/>
    <property type="match status" value="1"/>
</dbReference>
<dbReference type="Pfam" id="PF02922">
    <property type="entry name" value="CBM_48"/>
    <property type="match status" value="1"/>
</dbReference>
<organism evidence="13 14">
    <name type="scientific">Salinicoccus halodurans</name>
    <dbReference type="NCBI Taxonomy" id="407035"/>
    <lineage>
        <taxon>Bacteria</taxon>
        <taxon>Bacillati</taxon>
        <taxon>Bacillota</taxon>
        <taxon>Bacilli</taxon>
        <taxon>Bacillales</taxon>
        <taxon>Staphylococcaceae</taxon>
        <taxon>Salinicoccus</taxon>
    </lineage>
</organism>
<evidence type="ECO:0000256" key="1">
    <source>
        <dbReference type="ARBA" id="ARBA00000826"/>
    </source>
</evidence>
<evidence type="ECO:0000256" key="9">
    <source>
        <dbReference type="ARBA" id="ARBA00023056"/>
    </source>
</evidence>
<protein>
    <recommendedName>
        <fullName evidence="5 11">1,4-alpha-glucan branching enzyme</fullName>
        <ecNumber evidence="5 11">2.4.1.18</ecNumber>
    </recommendedName>
</protein>
<dbReference type="SMART" id="SM00642">
    <property type="entry name" value="Aamy"/>
    <property type="match status" value="1"/>
</dbReference>
<dbReference type="Gene3D" id="2.60.40.1180">
    <property type="entry name" value="Golgi alpha-mannosidase II"/>
    <property type="match status" value="1"/>
</dbReference>
<dbReference type="InterPro" id="IPR006407">
    <property type="entry name" value="GlgB"/>
</dbReference>
<comment type="similarity">
    <text evidence="4">Belongs to the glycosyl hydrolase 13 family. GlgB subfamily.</text>
</comment>
<gene>
    <name evidence="13" type="ORF">AAT16_05540</name>
</gene>
<dbReference type="PANTHER" id="PTHR43651:SF3">
    <property type="entry name" value="1,4-ALPHA-GLUCAN-BRANCHING ENZYME"/>
    <property type="match status" value="1"/>
</dbReference>
<proteinExistence type="inferred from homology"/>
<dbReference type="InterPro" id="IPR014756">
    <property type="entry name" value="Ig_E-set"/>
</dbReference>
<dbReference type="NCBIfam" id="TIGR01515">
    <property type="entry name" value="branching_enzym"/>
    <property type="match status" value="1"/>
</dbReference>
<dbReference type="SUPFAM" id="SSF51445">
    <property type="entry name" value="(Trans)glycosidases"/>
    <property type="match status" value="1"/>
</dbReference>
<dbReference type="SUPFAM" id="SSF51011">
    <property type="entry name" value="Glycosyl hydrolase domain"/>
    <property type="match status" value="1"/>
</dbReference>
<evidence type="ECO:0000313" key="14">
    <source>
        <dbReference type="Proteomes" id="UP000034029"/>
    </source>
</evidence>
<reference evidence="14" key="2">
    <citation type="submission" date="2015-04" db="EMBL/GenBank/DDBJ databases">
        <title>Complete genome sequence of Salinicoccus halodurans strain H3B36, isolated from the Qaidam basin of China.</title>
        <authorList>
            <person name="Ma Y."/>
            <person name="Jiang K."/>
            <person name="Xue Y."/>
        </authorList>
    </citation>
    <scope>NUCLEOTIDE SEQUENCE [LARGE SCALE GENOMIC DNA]</scope>
    <source>
        <strain evidence="14">H3B36</strain>
    </source>
</reference>
<comment type="catalytic activity">
    <reaction evidence="1">
        <text>Transfers a segment of a (1-&gt;4)-alpha-D-glucan chain to a primary hydroxy group in a similar glucan chain.</text>
        <dbReference type="EC" id="2.4.1.18"/>
    </reaction>
</comment>
<evidence type="ECO:0000256" key="6">
    <source>
        <dbReference type="ARBA" id="ARBA00022600"/>
    </source>
</evidence>
<keyword evidence="9" id="KW-0320">Glycogen biosynthesis</keyword>
<keyword evidence="7" id="KW-0328">Glycosyltransferase</keyword>
<dbReference type="PIRSF" id="PIRSF000463">
    <property type="entry name" value="GlgB"/>
    <property type="match status" value="1"/>
</dbReference>
<dbReference type="InterPro" id="IPR013783">
    <property type="entry name" value="Ig-like_fold"/>
</dbReference>
<dbReference type="InterPro" id="IPR013780">
    <property type="entry name" value="Glyco_hydro_b"/>
</dbReference>
<keyword evidence="6" id="KW-0321">Glycogen metabolism</keyword>
<dbReference type="SUPFAM" id="SSF81296">
    <property type="entry name" value="E set domains"/>
    <property type="match status" value="1"/>
</dbReference>
<dbReference type="InterPro" id="IPR006047">
    <property type="entry name" value="GH13_cat_dom"/>
</dbReference>
<dbReference type="PANTHER" id="PTHR43651">
    <property type="entry name" value="1,4-ALPHA-GLUCAN-BRANCHING ENZYME"/>
    <property type="match status" value="1"/>
</dbReference>
<keyword evidence="14" id="KW-1185">Reference proteome</keyword>
<dbReference type="InterPro" id="IPR006048">
    <property type="entry name" value="A-amylase/branching_C"/>
</dbReference>
<dbReference type="Pfam" id="PF02806">
    <property type="entry name" value="Alpha-amylase_C"/>
    <property type="match status" value="1"/>
</dbReference>
<evidence type="ECO:0000313" key="13">
    <source>
        <dbReference type="EMBL" id="AKG73727.1"/>
    </source>
</evidence>
<dbReference type="Gene3D" id="3.20.20.80">
    <property type="entry name" value="Glycosidases"/>
    <property type="match status" value="1"/>
</dbReference>
<feature type="domain" description="Glycosyl hydrolase family 13 catalytic" evidence="12">
    <location>
        <begin position="170"/>
        <end position="524"/>
    </location>
</feature>
<name>A0ABN4FZR7_9STAP</name>
<dbReference type="NCBIfam" id="NF003811">
    <property type="entry name" value="PRK05402.1"/>
    <property type="match status" value="1"/>
</dbReference>
<dbReference type="EMBL" id="CP011366">
    <property type="protein sequence ID" value="AKG73727.1"/>
    <property type="molecule type" value="Genomic_DNA"/>
</dbReference>
<dbReference type="CDD" id="cd11322">
    <property type="entry name" value="AmyAc_Glg_BE"/>
    <property type="match status" value="1"/>
</dbReference>
<dbReference type="InterPro" id="IPR037439">
    <property type="entry name" value="Branching_enzy"/>
</dbReference>
<evidence type="ECO:0000256" key="5">
    <source>
        <dbReference type="ARBA" id="ARBA00012541"/>
    </source>
</evidence>
<keyword evidence="10" id="KW-0119">Carbohydrate metabolism</keyword>
<evidence type="ECO:0000256" key="4">
    <source>
        <dbReference type="ARBA" id="ARBA00009000"/>
    </source>
</evidence>
<sequence>MDFLSKKDNFDLDKYLFHQGNHFKAYEFLGAHPEADGNIRFITWAPKADHVQLACNHNDFTGRDMDFEPLGENGLWIYRTAQLSKGDTYKYRIHFDGVSHLKADPYGFYHEKRPNTASIVYLDDFKFTDDAWLEKRRKSNVYQSPISIYEMHLGTWMKHPVSDTGGLTDDELTDLAHYSYREAAKALIPYLTEMNYTHVEFLPLTEYPFDLSWGYQVTGYFSATSRYGNPEGLKFLINELHKAEIGVIMDYVPAHFCRDDHGLRLFDGTPAYEHPDERIADKRQWGTLTFDFGRPEIQSFLVSAAMYWFREFHVDGLRIDAVHSMIDLNFENHEPHEKIYNSDGSETNEGGVEFLKKLNTAVFDYDQSLLMMAEDSSDTPMVTSPVDKGGLGFNFKWDLGWMHDRLSYMDKDFSHRDYFHNRMTFSLAYKYNENYVLPLSHDEVVHGKKSIVGKMYGDQWQQFAQARLLYGSQMSEPGKQLLFMGQEIGMYHEWKDREQVDWHLLDYPDHQNLKKYVRDLNRFYRTHEEFYRADYEPEGFRWLVVDDAEHSIFSYTRNAGKKFKICILNYRPDVYHDFKIPVPYPGTYREIFNSDSTEYSGSGVVNDGRHFSFAERHIREDQHIKVTVAPLAFHVFEIETNSDGGMKNDV</sequence>
<evidence type="ECO:0000256" key="2">
    <source>
        <dbReference type="ARBA" id="ARBA00002953"/>
    </source>
</evidence>
<evidence type="ECO:0000256" key="3">
    <source>
        <dbReference type="ARBA" id="ARBA00004964"/>
    </source>
</evidence>
<dbReference type="InterPro" id="IPR004193">
    <property type="entry name" value="Glyco_hydro_13_N"/>
</dbReference>
<comment type="function">
    <text evidence="2">Catalyzes the formation of the alpha-1,6-glucosidic linkages in glycogen by scission of a 1,4-alpha-linked oligosaccharide from growing alpha-1,4-glucan chains and the subsequent attachment of the oligosaccharide to the alpha-1,6 position.</text>
</comment>
<dbReference type="Pfam" id="PF00128">
    <property type="entry name" value="Alpha-amylase"/>
    <property type="match status" value="2"/>
</dbReference>
<dbReference type="EC" id="2.4.1.18" evidence="5 11"/>
<evidence type="ECO:0000259" key="12">
    <source>
        <dbReference type="SMART" id="SM00642"/>
    </source>
</evidence>
<dbReference type="CDD" id="cd02855">
    <property type="entry name" value="E_set_GBE_prok_N"/>
    <property type="match status" value="1"/>
</dbReference>
<evidence type="ECO:0000256" key="8">
    <source>
        <dbReference type="ARBA" id="ARBA00022679"/>
    </source>
</evidence>
<dbReference type="InterPro" id="IPR044143">
    <property type="entry name" value="GlgB_N_E_set_prok"/>
</dbReference>
<comment type="pathway">
    <text evidence="3">Glycan biosynthesis; glycogen biosynthesis.</text>
</comment>
<evidence type="ECO:0000256" key="11">
    <source>
        <dbReference type="NCBIfam" id="TIGR01515"/>
    </source>
</evidence>
<accession>A0ABN4FZR7</accession>